<gene>
    <name evidence="1" type="ORF">EPUL_004966</name>
</gene>
<protein>
    <submittedName>
        <fullName evidence="1">Uncharacterized protein</fullName>
    </submittedName>
</protein>
<evidence type="ECO:0000313" key="1">
    <source>
        <dbReference type="EMBL" id="POS85603.1"/>
    </source>
</evidence>
<organism evidence="1 2">
    <name type="scientific">Erysiphe pulchra</name>
    <dbReference type="NCBI Taxonomy" id="225359"/>
    <lineage>
        <taxon>Eukaryota</taxon>
        <taxon>Fungi</taxon>
        <taxon>Dikarya</taxon>
        <taxon>Ascomycota</taxon>
        <taxon>Pezizomycotina</taxon>
        <taxon>Leotiomycetes</taxon>
        <taxon>Erysiphales</taxon>
        <taxon>Erysiphaceae</taxon>
        <taxon>Erysiphe</taxon>
    </lineage>
</organism>
<accession>A0A2S4PUA1</accession>
<keyword evidence="2" id="KW-1185">Reference proteome</keyword>
<reference evidence="1 2" key="1">
    <citation type="submission" date="2017-10" db="EMBL/GenBank/DDBJ databases">
        <title>Development of genomic resources for the powdery mildew, Erysiphe pulchra.</title>
        <authorList>
            <person name="Wadl P.A."/>
            <person name="Mack B.M."/>
            <person name="Moore G."/>
            <person name="Beltz S.B."/>
        </authorList>
    </citation>
    <scope>NUCLEOTIDE SEQUENCE [LARGE SCALE GENOMIC DNA]</scope>
    <source>
        <strain evidence="1">Cflorida</strain>
    </source>
</reference>
<dbReference type="Proteomes" id="UP000237438">
    <property type="component" value="Unassembled WGS sequence"/>
</dbReference>
<evidence type="ECO:0000313" key="2">
    <source>
        <dbReference type="Proteomes" id="UP000237438"/>
    </source>
</evidence>
<dbReference type="EMBL" id="PEDP01000551">
    <property type="protein sequence ID" value="POS85603.1"/>
    <property type="molecule type" value="Genomic_DNA"/>
</dbReference>
<name>A0A2S4PUA1_9PEZI</name>
<proteinExistence type="predicted"/>
<sequence length="68" mass="8085">MGISTYWHDKALERCKRLEIGMTVKLPPELRFMSQRNLELLLAARSRHVCSCERDRSSVHPFPCRKLW</sequence>
<comment type="caution">
    <text evidence="1">The sequence shown here is derived from an EMBL/GenBank/DDBJ whole genome shotgun (WGS) entry which is preliminary data.</text>
</comment>
<dbReference type="AlphaFoldDB" id="A0A2S4PUA1"/>